<dbReference type="InterPro" id="IPR009011">
    <property type="entry name" value="Man6P_isomerase_rcpt-bd_dom_sf"/>
</dbReference>
<dbReference type="FunCoup" id="E0VNV4">
    <property type="interactions" value="1743"/>
</dbReference>
<dbReference type="HOGENOM" id="CLU_048035_1_0_1"/>
<comment type="function">
    <text evidence="6">Probable lectin that binds selectively to improperly folded lumenal proteins. May function in endoplasmic reticulum quality control and endoplasmic reticulum-associated degradation (ERAD) of both non-glycosylated proteins and glycoproteins.</text>
</comment>
<evidence type="ECO:0000256" key="5">
    <source>
        <dbReference type="ARBA" id="ARBA00023157"/>
    </source>
</evidence>
<feature type="domain" description="MRH" evidence="11">
    <location>
        <begin position="313"/>
        <end position="448"/>
    </location>
</feature>
<evidence type="ECO:0000256" key="8">
    <source>
        <dbReference type="ARBA" id="ARBA00041661"/>
    </source>
</evidence>
<dbReference type="EMBL" id="DS235354">
    <property type="protein sequence ID" value="EEB15060.1"/>
    <property type="molecule type" value="Genomic_DNA"/>
</dbReference>
<feature type="region of interest" description="Disordered" evidence="9">
    <location>
        <begin position="491"/>
        <end position="529"/>
    </location>
</feature>
<dbReference type="KEGG" id="phu:Phum_PHUM346130"/>
<dbReference type="GO" id="GO:0005788">
    <property type="term" value="C:endoplasmic reticulum lumen"/>
    <property type="evidence" value="ECO:0007669"/>
    <property type="project" value="UniProtKB-SubCell"/>
</dbReference>
<reference evidence="13" key="3">
    <citation type="submission" date="2021-02" db="UniProtKB">
        <authorList>
            <consortium name="EnsemblMetazoa"/>
        </authorList>
    </citation>
    <scope>IDENTIFICATION</scope>
    <source>
        <strain evidence="13">USDA</strain>
    </source>
</reference>
<evidence type="ECO:0000256" key="4">
    <source>
        <dbReference type="ARBA" id="ARBA00022824"/>
    </source>
</evidence>
<dbReference type="InParanoid" id="E0VNV4"/>
<feature type="chain" id="PRO_5011412564" description="Endoplasmic reticulum lectin 1" evidence="10">
    <location>
        <begin position="21"/>
        <end position="529"/>
    </location>
</feature>
<name>E0VNV4_PEDHC</name>
<dbReference type="EMBL" id="AAZO01004035">
    <property type="status" value="NOT_ANNOTATED_CDS"/>
    <property type="molecule type" value="Genomic_DNA"/>
</dbReference>
<dbReference type="FunFam" id="2.70.130.10:FF:000003">
    <property type="entry name" value="Endoplasmic reticulum lectin 1"/>
    <property type="match status" value="1"/>
</dbReference>
<evidence type="ECO:0000313" key="13">
    <source>
        <dbReference type="EnsemblMetazoa" id="PHUM346130-PA"/>
    </source>
</evidence>
<gene>
    <name evidence="13" type="primary">8231885</name>
    <name evidence="12" type="ORF">Phum_PHUM346130</name>
</gene>
<dbReference type="RefSeq" id="XP_002427798.1">
    <property type="nucleotide sequence ID" value="XM_002427753.1"/>
</dbReference>
<dbReference type="InterPro" id="IPR045149">
    <property type="entry name" value="OS-9-like"/>
</dbReference>
<dbReference type="SUPFAM" id="SSF50911">
    <property type="entry name" value="Mannose 6-phosphate receptor domain"/>
    <property type="match status" value="2"/>
</dbReference>
<evidence type="ECO:0000313" key="12">
    <source>
        <dbReference type="EMBL" id="EEB15060.1"/>
    </source>
</evidence>
<keyword evidence="4" id="KW-0256">Endoplasmic reticulum</keyword>
<evidence type="ECO:0000256" key="9">
    <source>
        <dbReference type="SAM" id="MobiDB-lite"/>
    </source>
</evidence>
<dbReference type="Gene3D" id="2.70.130.10">
    <property type="entry name" value="Mannose-6-phosphate receptor binding domain"/>
    <property type="match status" value="2"/>
</dbReference>
<dbReference type="VEuPathDB" id="VectorBase:PHUM346130"/>
<dbReference type="GO" id="GO:0030968">
    <property type="term" value="P:endoplasmic reticulum unfolded protein response"/>
    <property type="evidence" value="ECO:0007669"/>
    <property type="project" value="InterPro"/>
</dbReference>
<dbReference type="Pfam" id="PF07915">
    <property type="entry name" value="PRKCSH"/>
    <property type="match status" value="2"/>
</dbReference>
<dbReference type="PROSITE" id="PS51914">
    <property type="entry name" value="MRH"/>
    <property type="match status" value="2"/>
</dbReference>
<dbReference type="STRING" id="121224.E0VNV4"/>
<feature type="domain" description="MRH" evidence="11">
    <location>
        <begin position="98"/>
        <end position="232"/>
    </location>
</feature>
<dbReference type="FunFam" id="2.70.130.10:FF:000001">
    <property type="entry name" value="Endoplasmic reticulum lectin 1"/>
    <property type="match status" value="1"/>
</dbReference>
<feature type="signal peptide" evidence="10">
    <location>
        <begin position="1"/>
        <end position="20"/>
    </location>
</feature>
<dbReference type="GO" id="GO:0030970">
    <property type="term" value="P:retrograde protein transport, ER to cytosol"/>
    <property type="evidence" value="ECO:0007669"/>
    <property type="project" value="TreeGrafter"/>
</dbReference>
<dbReference type="EnsemblMetazoa" id="PHUM346130-RA">
    <property type="protein sequence ID" value="PHUM346130-PA"/>
    <property type="gene ID" value="PHUM346130"/>
</dbReference>
<proteinExistence type="predicted"/>
<comment type="subcellular location">
    <subcellularLocation>
        <location evidence="1">Endoplasmic reticulum lumen</location>
    </subcellularLocation>
</comment>
<evidence type="ECO:0000256" key="3">
    <source>
        <dbReference type="ARBA" id="ARBA00022737"/>
    </source>
</evidence>
<dbReference type="Proteomes" id="UP000009046">
    <property type="component" value="Unassembled WGS sequence"/>
</dbReference>
<evidence type="ECO:0000259" key="11">
    <source>
        <dbReference type="PROSITE" id="PS51914"/>
    </source>
</evidence>
<sequence>MKLKFITSYLLLLSVFHVMGLETIDPNLKGFDDSILFKINWPGKDDDFSDQFQMTVTTENKEKYRCQIPQLQEKEKNHNEKYFGPNPLDLLSVLFKQSSCSHRLEAYWTYELCHGKYIRQYHEEREGKTVKLQEYYLGMWDATRQQNLRQQLADEISKSTDHVPIKKIDGLNMPYLQLNMSDGTLCDLNSKPRQTKVLYICYIHGKHEIYSLKETSICEYEIIVLSPLLCDHPKYRPQETGEHSINCLPIGDSPKKPKNLLQLEAESLKLKHQKANDLSQLRVEIHPIDADNEVETQTSVVTPITTEPVPPLVDMSSNVILSGPDCIQGDFGWWKYEFCHGKYIIQYHIEKDGSKTVMNLGNFVKSAHLEWLNANPHKRPEPLSVRKHVSHFYSGGTICGMTGKARQTEVKLKCLNGKYNDGGVSLYLLEPKVCQYILVVETKEICYFLTKVDENGLYDPKEELGTTEHYKNKFESEISFKSKESNQKTFFETKSSLDETTHQPKKNNEQLEIINEEVGLDNHIPDGDE</sequence>
<organism>
    <name type="scientific">Pediculus humanus subsp. corporis</name>
    <name type="common">Body louse</name>
    <dbReference type="NCBI Taxonomy" id="121224"/>
    <lineage>
        <taxon>Eukaryota</taxon>
        <taxon>Metazoa</taxon>
        <taxon>Ecdysozoa</taxon>
        <taxon>Arthropoda</taxon>
        <taxon>Hexapoda</taxon>
        <taxon>Insecta</taxon>
        <taxon>Pterygota</taxon>
        <taxon>Neoptera</taxon>
        <taxon>Paraneoptera</taxon>
        <taxon>Psocodea</taxon>
        <taxon>Troctomorpha</taxon>
        <taxon>Phthiraptera</taxon>
        <taxon>Anoplura</taxon>
        <taxon>Pediculidae</taxon>
        <taxon>Pediculus</taxon>
    </lineage>
</organism>
<dbReference type="InterPro" id="IPR012913">
    <property type="entry name" value="OS9-like_dom"/>
</dbReference>
<reference evidence="12" key="1">
    <citation type="submission" date="2007-04" db="EMBL/GenBank/DDBJ databases">
        <title>Annotation of Pediculus humanus corporis strain USDA.</title>
        <authorList>
            <person name="Kirkness E."/>
            <person name="Hannick L."/>
            <person name="Hass B."/>
            <person name="Bruggner R."/>
            <person name="Lawson D."/>
            <person name="Bidwell S."/>
            <person name="Joardar V."/>
            <person name="Caler E."/>
            <person name="Walenz B."/>
            <person name="Inman J."/>
            <person name="Schobel S."/>
            <person name="Galinsky K."/>
            <person name="Amedeo P."/>
            <person name="Strausberg R."/>
        </authorList>
    </citation>
    <scope>NUCLEOTIDE SEQUENCE</scope>
    <source>
        <strain evidence="12">USDA</strain>
    </source>
</reference>
<evidence type="ECO:0000313" key="14">
    <source>
        <dbReference type="Proteomes" id="UP000009046"/>
    </source>
</evidence>
<dbReference type="AlphaFoldDB" id="E0VNV4"/>
<feature type="compositionally biased region" description="Basic and acidic residues" evidence="9">
    <location>
        <begin position="495"/>
        <end position="509"/>
    </location>
</feature>
<evidence type="ECO:0000256" key="6">
    <source>
        <dbReference type="ARBA" id="ARBA00037585"/>
    </source>
</evidence>
<dbReference type="OrthoDB" id="239053at2759"/>
<keyword evidence="3" id="KW-0677">Repeat</keyword>
<keyword evidence="2 10" id="KW-0732">Signal</keyword>
<evidence type="ECO:0000256" key="10">
    <source>
        <dbReference type="SAM" id="SignalP"/>
    </source>
</evidence>
<dbReference type="InterPro" id="IPR044865">
    <property type="entry name" value="MRH_dom"/>
</dbReference>
<accession>E0VNV4</accession>
<reference evidence="12" key="2">
    <citation type="submission" date="2007-04" db="EMBL/GenBank/DDBJ databases">
        <title>The genome of the human body louse.</title>
        <authorList>
            <consortium name="The Human Body Louse Genome Consortium"/>
            <person name="Kirkness E."/>
            <person name="Walenz B."/>
            <person name="Hass B."/>
            <person name="Bruggner R."/>
            <person name="Strausberg R."/>
        </authorList>
    </citation>
    <scope>NUCLEOTIDE SEQUENCE</scope>
    <source>
        <strain evidence="12">USDA</strain>
    </source>
</reference>
<evidence type="ECO:0000256" key="2">
    <source>
        <dbReference type="ARBA" id="ARBA00022729"/>
    </source>
</evidence>
<keyword evidence="5" id="KW-1015">Disulfide bond</keyword>
<dbReference type="PANTHER" id="PTHR15414:SF0">
    <property type="entry name" value="ENDOPLASMIC RETICULUM LECTIN 1"/>
    <property type="match status" value="1"/>
</dbReference>
<dbReference type="eggNOG" id="KOG3394">
    <property type="taxonomic scope" value="Eukaryota"/>
</dbReference>
<dbReference type="PANTHER" id="PTHR15414">
    <property type="entry name" value="OS-9-RELATED"/>
    <property type="match status" value="1"/>
</dbReference>
<dbReference type="CTD" id="8231885"/>
<keyword evidence="14" id="KW-1185">Reference proteome</keyword>
<evidence type="ECO:0000256" key="7">
    <source>
        <dbReference type="ARBA" id="ARBA00041108"/>
    </source>
</evidence>
<protein>
    <recommendedName>
        <fullName evidence="7">Endoplasmic reticulum lectin 1</fullName>
    </recommendedName>
    <alternativeName>
        <fullName evidence="8">ER lectin</fullName>
    </alternativeName>
</protein>
<dbReference type="OMA" id="HGKDDIY"/>
<dbReference type="GeneID" id="8231885"/>
<evidence type="ECO:0000256" key="1">
    <source>
        <dbReference type="ARBA" id="ARBA00004319"/>
    </source>
</evidence>